<name>A0A193PMT4_KLEPN</name>
<sequence>MNPGLSLFPRSQLNKLDGIANANTANVTQIATTAKNDWLFFR</sequence>
<keyword evidence="1" id="KW-0614">Plasmid</keyword>
<evidence type="ECO:0000313" key="1">
    <source>
        <dbReference type="EMBL" id="BAV17823.1"/>
    </source>
</evidence>
<dbReference type="EMBL" id="LC155909">
    <property type="protein sequence ID" value="BAV17823.1"/>
    <property type="molecule type" value="Genomic_DNA"/>
</dbReference>
<protein>
    <submittedName>
        <fullName evidence="1">Uncharacterized protein</fullName>
    </submittedName>
</protein>
<dbReference type="AlphaFoldDB" id="A0A193PMT4"/>
<organism evidence="1">
    <name type="scientific">Klebsiella pneumoniae</name>
    <dbReference type="NCBI Taxonomy" id="573"/>
    <lineage>
        <taxon>Bacteria</taxon>
        <taxon>Pseudomonadati</taxon>
        <taxon>Pseudomonadota</taxon>
        <taxon>Gammaproteobacteria</taxon>
        <taxon>Enterobacterales</taxon>
        <taxon>Enterobacteriaceae</taxon>
        <taxon>Klebsiella/Raoultella group</taxon>
        <taxon>Klebsiella</taxon>
        <taxon>Klebsiella pneumoniae complex</taxon>
    </lineage>
</organism>
<proteinExistence type="predicted"/>
<accession>A0A193PMT4</accession>
<reference evidence="1" key="1">
    <citation type="submission" date="2016-05" db="EMBL/GenBank/DDBJ databases">
        <title>Interspecies Dissemination of a Mobilizable Plasmid Harboring blaIMP-19: the Possibility of Horizontal Gene Transfer in a Single Patient.</title>
        <authorList>
            <person name="Yamamoto M."/>
            <person name="Matsumura Y."/>
            <person name="Gomi R."/>
            <person name="Matsuda T."/>
            <person name="Tanaka M."/>
            <person name="Nagao M."/>
            <person name="Takakura S."/>
            <person name="Uemoto S."/>
            <person name="Ichiyama S."/>
        </authorList>
    </citation>
    <scope>NUCLEOTIDE SEQUENCE</scope>
    <source>
        <strain evidence="1">KUN4843</strain>
        <plasmid evidence="1">pKUN4843_2</plasmid>
    </source>
</reference>
<geneLocation type="plasmid" evidence="1">
    <name>pKUN4843_2</name>
</geneLocation>